<keyword evidence="5 9" id="KW-1133">Transmembrane helix</keyword>
<organism evidence="11 12">
    <name type="scientific">Penaeus vannamei</name>
    <name type="common">Whiteleg shrimp</name>
    <name type="synonym">Litopenaeus vannamei</name>
    <dbReference type="NCBI Taxonomy" id="6689"/>
    <lineage>
        <taxon>Eukaryota</taxon>
        <taxon>Metazoa</taxon>
        <taxon>Ecdysozoa</taxon>
        <taxon>Arthropoda</taxon>
        <taxon>Crustacea</taxon>
        <taxon>Multicrustacea</taxon>
        <taxon>Malacostraca</taxon>
        <taxon>Eumalacostraca</taxon>
        <taxon>Eucarida</taxon>
        <taxon>Decapoda</taxon>
        <taxon>Dendrobranchiata</taxon>
        <taxon>Penaeoidea</taxon>
        <taxon>Penaeidae</taxon>
        <taxon>Penaeus</taxon>
    </lineage>
</organism>
<evidence type="ECO:0000256" key="9">
    <source>
        <dbReference type="SAM" id="Phobius"/>
    </source>
</evidence>
<dbReference type="GO" id="GO:0050906">
    <property type="term" value="P:detection of stimulus involved in sensory perception"/>
    <property type="evidence" value="ECO:0007669"/>
    <property type="project" value="UniProtKB-ARBA"/>
</dbReference>
<dbReference type="EMBL" id="QCYY01002014">
    <property type="protein sequence ID" value="ROT73631.1"/>
    <property type="molecule type" value="Genomic_DNA"/>
</dbReference>
<evidence type="ECO:0000313" key="11">
    <source>
        <dbReference type="EMBL" id="ROT73631.1"/>
    </source>
</evidence>
<gene>
    <name evidence="11" type="ORF">C7M84_007957</name>
</gene>
<keyword evidence="12" id="KW-1185">Reference proteome</keyword>
<evidence type="ECO:0000256" key="6">
    <source>
        <dbReference type="ARBA" id="ARBA00023136"/>
    </source>
</evidence>
<evidence type="ECO:0000313" key="12">
    <source>
        <dbReference type="Proteomes" id="UP000283509"/>
    </source>
</evidence>
<name>A0A3R7QP74_PENVA</name>
<reference evidence="11 12" key="1">
    <citation type="submission" date="2018-04" db="EMBL/GenBank/DDBJ databases">
        <authorList>
            <person name="Zhang X."/>
            <person name="Yuan J."/>
            <person name="Li F."/>
            <person name="Xiang J."/>
        </authorList>
    </citation>
    <scope>NUCLEOTIDE SEQUENCE [LARGE SCALE GENOMIC DNA]</scope>
    <source>
        <tissue evidence="11">Muscle</tissue>
    </source>
</reference>
<dbReference type="Gene3D" id="3.40.190.10">
    <property type="entry name" value="Periplasmic binding protein-like II"/>
    <property type="match status" value="1"/>
</dbReference>
<dbReference type="PANTHER" id="PTHR42643:SF24">
    <property type="entry name" value="IONOTROPIC RECEPTOR 60A"/>
    <property type="match status" value="1"/>
</dbReference>
<reference evidence="11 12" key="2">
    <citation type="submission" date="2019-01" db="EMBL/GenBank/DDBJ databases">
        <title>The decoding of complex shrimp genome reveals the adaptation for benthos swimmer, frequently molting mechanism and breeding impact on genome.</title>
        <authorList>
            <person name="Sun Y."/>
            <person name="Gao Y."/>
            <person name="Yu Y."/>
        </authorList>
    </citation>
    <scope>NUCLEOTIDE SEQUENCE [LARGE SCALE GENOMIC DNA]</scope>
    <source>
        <tissue evidence="11">Muscle</tissue>
    </source>
</reference>
<evidence type="ECO:0000256" key="5">
    <source>
        <dbReference type="ARBA" id="ARBA00022989"/>
    </source>
</evidence>
<comment type="subcellular location">
    <subcellularLocation>
        <location evidence="1">Cell membrane</location>
        <topology evidence="1">Multi-pass membrane protein</topology>
    </subcellularLocation>
</comment>
<dbReference type="OrthoDB" id="6357800at2759"/>
<keyword evidence="8" id="KW-0325">Glycoprotein</keyword>
<dbReference type="AlphaFoldDB" id="A0A3R7QP74"/>
<evidence type="ECO:0000256" key="7">
    <source>
        <dbReference type="ARBA" id="ARBA00023170"/>
    </source>
</evidence>
<evidence type="ECO:0000259" key="10">
    <source>
        <dbReference type="Pfam" id="PF00060"/>
    </source>
</evidence>
<dbReference type="PANTHER" id="PTHR42643">
    <property type="entry name" value="IONOTROPIC RECEPTOR 20A-RELATED"/>
    <property type="match status" value="1"/>
</dbReference>
<proteinExistence type="inferred from homology"/>
<feature type="transmembrane region" description="Helical" evidence="9">
    <location>
        <begin position="335"/>
        <end position="354"/>
    </location>
</feature>
<evidence type="ECO:0000256" key="8">
    <source>
        <dbReference type="ARBA" id="ARBA00023180"/>
    </source>
</evidence>
<accession>A0A3R7QP74</accession>
<comment type="similarity">
    <text evidence="2">Belongs to the glutamate-gated ion channel (TC 1.A.10.1) family.</text>
</comment>
<keyword evidence="4 9" id="KW-0812">Transmembrane</keyword>
<evidence type="ECO:0000256" key="3">
    <source>
        <dbReference type="ARBA" id="ARBA00022475"/>
    </source>
</evidence>
<keyword evidence="6 9" id="KW-0472">Membrane</keyword>
<evidence type="ECO:0000256" key="2">
    <source>
        <dbReference type="ARBA" id="ARBA00008685"/>
    </source>
</evidence>
<dbReference type="Gene3D" id="1.10.287.70">
    <property type="match status" value="1"/>
</dbReference>
<dbReference type="Pfam" id="PF00060">
    <property type="entry name" value="Lig_chan"/>
    <property type="match status" value="1"/>
</dbReference>
<dbReference type="InterPro" id="IPR052192">
    <property type="entry name" value="Insect_Ionotropic_Sensory_Rcpt"/>
</dbReference>
<dbReference type="SUPFAM" id="SSF53850">
    <property type="entry name" value="Periplasmic binding protein-like II"/>
    <property type="match status" value="1"/>
</dbReference>
<protein>
    <submittedName>
        <fullName evidence="11">Variant Ionotropic Glutamate Receptor</fullName>
    </submittedName>
</protein>
<sequence length="713" mass="79888">MATVNGTACRTAVGVHERGAWKAANTQQQQRIRSLASFARAAFHDAPSLLLLHDQSAAAHLFLDQVASTHTPTPIALGDLRTPNETRERFQSYCTDNHNDKAGITMVVFSHYEVAKNFLRQGAAGWVKGPLLLVSLDVEEDARSLLREVQGFASSALLRAGRRNPRGGSCNATATDNKSMTADIFSHLQWFDPQSYPSRTDLLKERFTNFHGHRLNIGALTDDFPLVFYADASKTTITGLAVMMLQELAGALNLTFSLEAATSRGITSLSWDGVARKMAAYKRDLIINGLPLAWDLARALDVSLPVLQTSYGIGLKTPVTAKRWETIAYPFGGRVWLALGVALVALALVFHGVARNTGSTVYVHKADVLSTLLWLSRTLVNQSVAQVPDVPGSRTLLCFWWLTALVITASYMGNLIAFLTVSAQPARMKTLEELAASGFPIYARQQDSLAAVLLTASQDPVYQELRERLVFYDDFPELFSALKEGKGVFLASTSYLEYKVLGWGDHELYILEEKIFPTYRVWAFPKGTVWRNQVDKYLNMMADTGLLDKWQRDILTTFRVAKGYSKEETDRRKIHRRPLNLHDLEGAFIILLFGDLTSLLVLALESLRAVKHCVKKAIEDVFRALSRLKTNITANIRRRRRLRKKNNNRKERKETFEEKIREDIEGLKKILQMQEPKGGVGVNQTKDQEKALLLSRQSTSASLIVPQERKKEH</sequence>
<dbReference type="GO" id="GO:0005886">
    <property type="term" value="C:plasma membrane"/>
    <property type="evidence" value="ECO:0007669"/>
    <property type="project" value="UniProtKB-SubCell"/>
</dbReference>
<comment type="caution">
    <text evidence="11">The sequence shown here is derived from an EMBL/GenBank/DDBJ whole genome shotgun (WGS) entry which is preliminary data.</text>
</comment>
<keyword evidence="7 11" id="KW-0675">Receptor</keyword>
<evidence type="ECO:0000256" key="1">
    <source>
        <dbReference type="ARBA" id="ARBA00004651"/>
    </source>
</evidence>
<keyword evidence="3" id="KW-1003">Cell membrane</keyword>
<dbReference type="InterPro" id="IPR001320">
    <property type="entry name" value="Iontro_rcpt_C"/>
</dbReference>
<dbReference type="GO" id="GO:0015276">
    <property type="term" value="F:ligand-gated monoatomic ion channel activity"/>
    <property type="evidence" value="ECO:0007669"/>
    <property type="project" value="InterPro"/>
</dbReference>
<evidence type="ECO:0000256" key="4">
    <source>
        <dbReference type="ARBA" id="ARBA00022692"/>
    </source>
</evidence>
<feature type="domain" description="Ionotropic glutamate receptor C-terminal" evidence="10">
    <location>
        <begin position="335"/>
        <end position="594"/>
    </location>
</feature>
<dbReference type="Proteomes" id="UP000283509">
    <property type="component" value="Unassembled WGS sequence"/>
</dbReference>
<feature type="transmembrane region" description="Helical" evidence="9">
    <location>
        <begin position="399"/>
        <end position="421"/>
    </location>
</feature>